<dbReference type="InterPro" id="IPR004919">
    <property type="entry name" value="GmrSD_N"/>
</dbReference>
<proteinExistence type="predicted"/>
<keyword evidence="4" id="KW-1185">Reference proteome</keyword>
<dbReference type="GeneID" id="95576983"/>
<dbReference type="RefSeq" id="WP_257856904.1">
    <property type="nucleotide sequence ID" value="NZ_CP102514.1"/>
</dbReference>
<gene>
    <name evidence="3" type="ORF">NRK68_26035</name>
</gene>
<protein>
    <submittedName>
        <fullName evidence="3">DUF262 domain-containing protein</fullName>
    </submittedName>
</protein>
<reference evidence="3" key="1">
    <citation type="submission" date="2022-08" db="EMBL/GenBank/DDBJ databases">
        <authorList>
            <person name="Tian L."/>
        </authorList>
    </citation>
    <scope>NUCLEOTIDE SEQUENCE</scope>
    <source>
        <strain evidence="3">CM253</strain>
    </source>
</reference>
<evidence type="ECO:0000313" key="4">
    <source>
        <dbReference type="Proteomes" id="UP001057738"/>
    </source>
</evidence>
<sequence>MAEAEDDGHGRGAGGSRSAEPRGYAVAEDVDQLDSLFLPLGPAIEIGADGRPTGVELELPADEEGEELGEYRDADGLSAPFRPESISIRTETTTVDLLLSRLREGMLDLAPDFQRRSGIWSDRAQSRLIESLLLRIPISNFHMAQGDEDKWAVVDGVQRLTAIARFMEPKLTGGLGPLALRGMDYLWQLQGMTYQDLSGRLKIRLRETQLTVHIMQQGTPEAVKYNVFSRINTGGMPLKPQELRHALVSGVVRTFLADLAEDPAFGEATRRSVSNERMADREMVLRFLAFRLTNPAAHTEKDFDKFLIDAMYRINTLTEERLEQLAREFRVAMRCAWDLFGEHAFRKWRGGKRSSSVINKALFETISVNLALLDDHERNRLVASRARVHDRFFELMDDWDFDRSISGSTGDPAKIRTRFQEVARLFRGVAEQ</sequence>
<dbReference type="EMBL" id="CP102514">
    <property type="protein sequence ID" value="UUY50380.1"/>
    <property type="molecule type" value="Genomic_DNA"/>
</dbReference>
<name>A0ABY5Q2C9_9ACTN</name>
<dbReference type="Proteomes" id="UP001057738">
    <property type="component" value="Chromosome"/>
</dbReference>
<dbReference type="PANTHER" id="PTHR39639">
    <property type="entry name" value="CHROMOSOME 16, WHOLE GENOME SHOTGUN SEQUENCE"/>
    <property type="match status" value="1"/>
</dbReference>
<organism evidence="3 4">
    <name type="scientific">Streptomyces yangpuensis</name>
    <dbReference type="NCBI Taxonomy" id="1648182"/>
    <lineage>
        <taxon>Bacteria</taxon>
        <taxon>Bacillati</taxon>
        <taxon>Actinomycetota</taxon>
        <taxon>Actinomycetes</taxon>
        <taxon>Kitasatosporales</taxon>
        <taxon>Streptomycetaceae</taxon>
        <taxon>Streptomyces</taxon>
    </lineage>
</organism>
<dbReference type="PANTHER" id="PTHR39639:SF1">
    <property type="entry name" value="DUF262 DOMAIN-CONTAINING PROTEIN"/>
    <property type="match status" value="1"/>
</dbReference>
<evidence type="ECO:0000313" key="3">
    <source>
        <dbReference type="EMBL" id="UUY50380.1"/>
    </source>
</evidence>
<feature type="domain" description="GmrSD restriction endonucleases N-terminal" evidence="2">
    <location>
        <begin position="101"/>
        <end position="248"/>
    </location>
</feature>
<feature type="region of interest" description="Disordered" evidence="1">
    <location>
        <begin position="1"/>
        <end position="24"/>
    </location>
</feature>
<dbReference type="Pfam" id="PF03235">
    <property type="entry name" value="GmrSD_N"/>
    <property type="match status" value="1"/>
</dbReference>
<accession>A0ABY5Q2C9</accession>
<evidence type="ECO:0000259" key="2">
    <source>
        <dbReference type="Pfam" id="PF03235"/>
    </source>
</evidence>
<evidence type="ECO:0000256" key="1">
    <source>
        <dbReference type="SAM" id="MobiDB-lite"/>
    </source>
</evidence>